<gene>
    <name evidence="2" type="ordered locus">GK0967</name>
</gene>
<keyword evidence="3" id="KW-1185">Reference proteome</keyword>
<evidence type="ECO:0000256" key="1">
    <source>
        <dbReference type="SAM" id="SignalP"/>
    </source>
</evidence>
<feature type="chain" id="PRO_5004258143" evidence="1">
    <location>
        <begin position="31"/>
        <end position="171"/>
    </location>
</feature>
<name>Q5L1C8_GEOKA</name>
<proteinExistence type="predicted"/>
<dbReference type="EMBL" id="BA000043">
    <property type="protein sequence ID" value="BAD75252.1"/>
    <property type="molecule type" value="Genomic_DNA"/>
</dbReference>
<feature type="signal peptide" evidence="1">
    <location>
        <begin position="1"/>
        <end position="30"/>
    </location>
</feature>
<reference evidence="2 3" key="1">
    <citation type="journal article" date="2004" name="Nucleic Acids Res.">
        <title>Thermoadaptation trait revealed by the genome sequence of thermophilic Geobacillus kaustophilus.</title>
        <authorList>
            <person name="Takami H."/>
            <person name="Takaki Y."/>
            <person name="Chee G.J."/>
            <person name="Nishi S."/>
            <person name="Shimamura S."/>
            <person name="Suzuki H."/>
            <person name="Matsui S."/>
            <person name="Uchiyama I."/>
        </authorList>
    </citation>
    <scope>NUCLEOTIDE SEQUENCE [LARGE SCALE GENOMIC DNA]</scope>
    <source>
        <strain evidence="2 3">HTA426</strain>
    </source>
</reference>
<dbReference type="KEGG" id="gka:GK0967"/>
<keyword evidence="1" id="KW-0732">Signal</keyword>
<dbReference type="HOGENOM" id="CLU_133727_0_0_9"/>
<evidence type="ECO:0000313" key="2">
    <source>
        <dbReference type="EMBL" id="BAD75252.1"/>
    </source>
</evidence>
<protein>
    <submittedName>
        <fullName evidence="2">Uncharacterized protein</fullName>
    </submittedName>
</protein>
<sequence length="171" mass="19298">MMFKRKMIQTISPILLAGLLSLTPFNKTEAEINPTYIPYDGYEYVHSTDTRGLTIYWTHTHVNNKSTTDTVSHTVKREAYATATVSSSSTFNEMVLEVGISTEVSLGARVEKTTTVTWTIPPYSTYTLRYGSRWVKATGKENYYSRGTLISSKTVSGQWTYEGYSDSIKQN</sequence>
<organism evidence="2 3">
    <name type="scientific">Geobacillus kaustophilus (strain HTA426)</name>
    <dbReference type="NCBI Taxonomy" id="235909"/>
    <lineage>
        <taxon>Bacteria</taxon>
        <taxon>Bacillati</taxon>
        <taxon>Bacillota</taxon>
        <taxon>Bacilli</taxon>
        <taxon>Bacillales</taxon>
        <taxon>Anoxybacillaceae</taxon>
        <taxon>Geobacillus</taxon>
        <taxon>Geobacillus thermoleovorans group</taxon>
    </lineage>
</organism>
<accession>Q5L1C8</accession>
<dbReference type="eggNOG" id="ENOG5032XSZ">
    <property type="taxonomic scope" value="Bacteria"/>
</dbReference>
<evidence type="ECO:0000313" key="3">
    <source>
        <dbReference type="Proteomes" id="UP000001172"/>
    </source>
</evidence>
<dbReference type="STRING" id="235909.GK0967"/>
<dbReference type="AlphaFoldDB" id="Q5L1C8"/>
<dbReference type="Proteomes" id="UP000001172">
    <property type="component" value="Chromosome"/>
</dbReference>